<feature type="region of interest" description="Disordered" evidence="8">
    <location>
        <begin position="524"/>
        <end position="545"/>
    </location>
</feature>
<feature type="compositionally biased region" description="Acidic residues" evidence="8">
    <location>
        <begin position="241"/>
        <end position="251"/>
    </location>
</feature>
<feature type="compositionally biased region" description="Acidic residues" evidence="8">
    <location>
        <begin position="379"/>
        <end position="394"/>
    </location>
</feature>
<keyword evidence="2 7" id="KW-0690">Ribosome biogenesis</keyword>
<dbReference type="GeneID" id="95976265"/>
<keyword evidence="5 7" id="KW-0687">Ribonucleoprotein</keyword>
<protein>
    <recommendedName>
        <fullName evidence="7">U3 small nucleolar ribonucleoprotein protein MPP10</fullName>
    </recommendedName>
</protein>
<accession>A0ABR3P7G9</accession>
<dbReference type="PANTHER" id="PTHR17039:SF0">
    <property type="entry name" value="U3 SMALL NUCLEOLAR RIBONUCLEOPROTEIN PROTEIN MPP10"/>
    <property type="match status" value="1"/>
</dbReference>
<evidence type="ECO:0000313" key="9">
    <source>
        <dbReference type="EMBL" id="KAL1302129.1"/>
    </source>
</evidence>
<comment type="similarity">
    <text evidence="6 7">Belongs to the MPP10 family.</text>
</comment>
<feature type="compositionally biased region" description="Acidic residues" evidence="8">
    <location>
        <begin position="123"/>
        <end position="208"/>
    </location>
</feature>
<proteinExistence type="inferred from homology"/>
<dbReference type="EMBL" id="JBFMKM010000012">
    <property type="protein sequence ID" value="KAL1302129.1"/>
    <property type="molecule type" value="Genomic_DNA"/>
</dbReference>
<feature type="compositionally biased region" description="Basic residues" evidence="8">
    <location>
        <begin position="331"/>
        <end position="341"/>
    </location>
</feature>
<evidence type="ECO:0000313" key="10">
    <source>
        <dbReference type="Proteomes" id="UP001562354"/>
    </source>
</evidence>
<evidence type="ECO:0000256" key="8">
    <source>
        <dbReference type="SAM" id="MobiDB-lite"/>
    </source>
</evidence>
<evidence type="ECO:0000256" key="1">
    <source>
        <dbReference type="ARBA" id="ARBA00004604"/>
    </source>
</evidence>
<comment type="caution">
    <text evidence="9">The sequence shown here is derived from an EMBL/GenBank/DDBJ whole genome shotgun (WGS) entry which is preliminary data.</text>
</comment>
<dbReference type="PIRSF" id="PIRSF017300">
    <property type="entry name" value="snoRNP_Mpp10"/>
    <property type="match status" value="1"/>
</dbReference>
<evidence type="ECO:0000256" key="2">
    <source>
        <dbReference type="ARBA" id="ARBA00022517"/>
    </source>
</evidence>
<dbReference type="RefSeq" id="XP_069198405.1">
    <property type="nucleotide sequence ID" value="XM_069341897.1"/>
</dbReference>
<feature type="compositionally biased region" description="Basic and acidic residues" evidence="8">
    <location>
        <begin position="535"/>
        <end position="545"/>
    </location>
</feature>
<dbReference type="InterPro" id="IPR012173">
    <property type="entry name" value="Mpp10"/>
</dbReference>
<keyword evidence="3 7" id="KW-0698">rRNA processing</keyword>
<evidence type="ECO:0000256" key="5">
    <source>
        <dbReference type="ARBA" id="ARBA00023274"/>
    </source>
</evidence>
<comment type="subcellular location">
    <subcellularLocation>
        <location evidence="1 7">Nucleus</location>
        <location evidence="1 7">Nucleolus</location>
    </subcellularLocation>
</comment>
<keyword evidence="10" id="KW-1185">Reference proteome</keyword>
<evidence type="ECO:0000256" key="7">
    <source>
        <dbReference type="PIRNR" id="PIRNR017300"/>
    </source>
</evidence>
<feature type="region of interest" description="Disordered" evidence="8">
    <location>
        <begin position="619"/>
        <end position="717"/>
    </location>
</feature>
<sequence length="717" mass="80345">MAVSAQAPQSDLLSSLASAQHAFLQPPPALHASSLSYLKKALDPIAASISEAQQERFADARKKRKRGEHLDEEDQVLRLKKVHVDGFAIEQIWEQARRVIDAARKEAEKGLNELQAKHAAQESQDEEDDESEMGEEGVDYEVEGVDDDDDEEYHTSDDEDEGEQLVEDEDEEQEQDAEEDQEDGEDIEMGGDADEDDEDDEQPAEEYVPDPNGLNDGFFSIDDFNKQSDFLEQADMRGDQDEVDDDDEEIDWGTNPLGADGRAAAGQDNEDNEDDEEGGPTFGDADLNAPFSDDEGDDDAEVEEGEMDDMAGLSNTNDIKYEDFFAPPAKKATRKNKKGRPNPHNFPAAEQVPGAAKDDKDIEAEMERTMEAVHRDLFDESDQEEDEGGEELDPADPRSRRSTHERRRAEIEKEIRKLEAANVAKREWTLSGEARAADRPMNSLLEEDLDFERAGKPVPVITAEVSESIEELIKRRILAQDFQDIPRRRPDDLATGKDARRGRLDFHLDDTKSKKSLAEMYEEEHLKQTDPNYVDAKDEQTQKQQKEIEGLWKDIVHKLDSLSSFHFKPGPKTAQLDIRVDAPVVRLEDARPTAGAEAAGASQLAPQEVYKAGEAIEKRSEEVATRGGLPVAREEMSREERKRRRRRDKERERKGSANAEASRNKKPENKKTRARKEVIGDLKKGNVKIIGKKGELTNVDGDAVRSGPAASAGNYKL</sequence>
<name>A0ABR3P7G9_9PEZI</name>
<feature type="compositionally biased region" description="Basic and acidic residues" evidence="8">
    <location>
        <begin position="662"/>
        <end position="684"/>
    </location>
</feature>
<comment type="function">
    <text evidence="7">Involved in nucleolar processing of pre-18S ribosomal RNA.</text>
</comment>
<evidence type="ECO:0000256" key="4">
    <source>
        <dbReference type="ARBA" id="ARBA00023242"/>
    </source>
</evidence>
<gene>
    <name evidence="9" type="ORF">AAFC00_002563</name>
</gene>
<organism evidence="9 10">
    <name type="scientific">Neodothiora populina</name>
    <dbReference type="NCBI Taxonomy" id="2781224"/>
    <lineage>
        <taxon>Eukaryota</taxon>
        <taxon>Fungi</taxon>
        <taxon>Dikarya</taxon>
        <taxon>Ascomycota</taxon>
        <taxon>Pezizomycotina</taxon>
        <taxon>Dothideomycetes</taxon>
        <taxon>Dothideomycetidae</taxon>
        <taxon>Dothideales</taxon>
        <taxon>Dothioraceae</taxon>
        <taxon>Neodothiora</taxon>
    </lineage>
</organism>
<keyword evidence="4 7" id="KW-0539">Nucleus</keyword>
<feature type="compositionally biased region" description="Basic and acidic residues" evidence="8">
    <location>
        <begin position="109"/>
        <end position="120"/>
    </location>
</feature>
<feature type="region of interest" description="Disordered" evidence="8">
    <location>
        <begin position="486"/>
        <end position="505"/>
    </location>
</feature>
<feature type="compositionally biased region" description="Acidic residues" evidence="8">
    <location>
        <begin position="292"/>
        <end position="309"/>
    </location>
</feature>
<feature type="compositionally biased region" description="Basic and acidic residues" evidence="8">
    <location>
        <begin position="356"/>
        <end position="378"/>
    </location>
</feature>
<dbReference type="Pfam" id="PF04006">
    <property type="entry name" value="Mpp10"/>
    <property type="match status" value="1"/>
</dbReference>
<feature type="region of interest" description="Disordered" evidence="8">
    <location>
        <begin position="109"/>
        <end position="412"/>
    </location>
</feature>
<dbReference type="Proteomes" id="UP001562354">
    <property type="component" value="Unassembled WGS sequence"/>
</dbReference>
<evidence type="ECO:0000256" key="6">
    <source>
        <dbReference type="ARBA" id="ARBA00029455"/>
    </source>
</evidence>
<reference evidence="9 10" key="1">
    <citation type="submission" date="2024-07" db="EMBL/GenBank/DDBJ databases">
        <title>Draft sequence of the Neodothiora populina.</title>
        <authorList>
            <person name="Drown D.D."/>
            <person name="Schuette U.S."/>
            <person name="Buechlein A.B."/>
            <person name="Rusch D.R."/>
            <person name="Winton L.W."/>
            <person name="Adams G.A."/>
        </authorList>
    </citation>
    <scope>NUCLEOTIDE SEQUENCE [LARGE SCALE GENOMIC DNA]</scope>
    <source>
        <strain evidence="9 10">CPC 39397</strain>
    </source>
</reference>
<feature type="compositionally biased region" description="Acidic residues" evidence="8">
    <location>
        <begin position="268"/>
        <end position="278"/>
    </location>
</feature>
<dbReference type="PANTHER" id="PTHR17039">
    <property type="entry name" value="U3 SMALL NUCLEOLAR RIBONUCLEOPROTEIN PROTEIN MPP10"/>
    <property type="match status" value="1"/>
</dbReference>
<evidence type="ECO:0000256" key="3">
    <source>
        <dbReference type="ARBA" id="ARBA00022552"/>
    </source>
</evidence>